<feature type="signal peptide" evidence="2">
    <location>
        <begin position="1"/>
        <end position="19"/>
    </location>
</feature>
<dbReference type="InterPro" id="IPR020837">
    <property type="entry name" value="Fibrinogen_CS"/>
</dbReference>
<comment type="caution">
    <text evidence="4">The sequence shown here is derived from an EMBL/GenBank/DDBJ whole genome shotgun (WGS) entry which is preliminary data.</text>
</comment>
<dbReference type="SUPFAM" id="SSF56496">
    <property type="entry name" value="Fibrinogen C-terminal domain-like"/>
    <property type="match status" value="1"/>
</dbReference>
<dbReference type="PROSITE" id="PS51406">
    <property type="entry name" value="FIBRINOGEN_C_2"/>
    <property type="match status" value="1"/>
</dbReference>
<feature type="chain" id="PRO_5041912510" description="Fibrinogen C-terminal domain-containing protein" evidence="2">
    <location>
        <begin position="20"/>
        <end position="603"/>
    </location>
</feature>
<accession>A0AAE1CRJ2</accession>
<dbReference type="SMART" id="SM00186">
    <property type="entry name" value="FBG"/>
    <property type="match status" value="1"/>
</dbReference>
<protein>
    <recommendedName>
        <fullName evidence="3">Fibrinogen C-terminal domain-containing protein</fullName>
    </recommendedName>
</protein>
<feature type="domain" description="Fibrinogen C-terminal" evidence="3">
    <location>
        <begin position="387"/>
        <end position="603"/>
    </location>
</feature>
<keyword evidence="1" id="KW-1015">Disulfide bond</keyword>
<reference evidence="4" key="1">
    <citation type="journal article" date="2023" name="G3 (Bethesda)">
        <title>A reference genome for the long-term kleptoplast-retaining sea slug Elysia crispata morphotype clarki.</title>
        <authorList>
            <person name="Eastman K.E."/>
            <person name="Pendleton A.L."/>
            <person name="Shaikh M.A."/>
            <person name="Suttiyut T."/>
            <person name="Ogas R."/>
            <person name="Tomko P."/>
            <person name="Gavelis G."/>
            <person name="Widhalm J.R."/>
            <person name="Wisecaver J.H."/>
        </authorList>
    </citation>
    <scope>NUCLEOTIDE SEQUENCE</scope>
    <source>
        <strain evidence="4">ECLA1</strain>
    </source>
</reference>
<dbReference type="GO" id="GO:0005615">
    <property type="term" value="C:extracellular space"/>
    <property type="evidence" value="ECO:0007669"/>
    <property type="project" value="TreeGrafter"/>
</dbReference>
<dbReference type="Proteomes" id="UP001283361">
    <property type="component" value="Unassembled WGS sequence"/>
</dbReference>
<dbReference type="CDD" id="cd00087">
    <property type="entry name" value="FReD"/>
    <property type="match status" value="1"/>
</dbReference>
<dbReference type="PROSITE" id="PS00514">
    <property type="entry name" value="FIBRINOGEN_C_1"/>
    <property type="match status" value="1"/>
</dbReference>
<dbReference type="PANTHER" id="PTHR19143">
    <property type="entry name" value="FIBRINOGEN/TENASCIN/ANGIOPOEITIN"/>
    <property type="match status" value="1"/>
</dbReference>
<organism evidence="4 5">
    <name type="scientific">Elysia crispata</name>
    <name type="common">lettuce slug</name>
    <dbReference type="NCBI Taxonomy" id="231223"/>
    <lineage>
        <taxon>Eukaryota</taxon>
        <taxon>Metazoa</taxon>
        <taxon>Spiralia</taxon>
        <taxon>Lophotrochozoa</taxon>
        <taxon>Mollusca</taxon>
        <taxon>Gastropoda</taxon>
        <taxon>Heterobranchia</taxon>
        <taxon>Euthyneura</taxon>
        <taxon>Panpulmonata</taxon>
        <taxon>Sacoglossa</taxon>
        <taxon>Placobranchoidea</taxon>
        <taxon>Plakobranchidae</taxon>
        <taxon>Elysia</taxon>
    </lineage>
</organism>
<dbReference type="InterPro" id="IPR002181">
    <property type="entry name" value="Fibrinogen_a/b/g_C_dom"/>
</dbReference>
<evidence type="ECO:0000313" key="4">
    <source>
        <dbReference type="EMBL" id="KAK3729639.1"/>
    </source>
</evidence>
<dbReference type="Gene3D" id="1.20.120.20">
    <property type="entry name" value="Apolipoprotein"/>
    <property type="match status" value="1"/>
</dbReference>
<evidence type="ECO:0000259" key="3">
    <source>
        <dbReference type="PROSITE" id="PS51406"/>
    </source>
</evidence>
<dbReference type="AlphaFoldDB" id="A0AAE1CRJ2"/>
<evidence type="ECO:0000256" key="1">
    <source>
        <dbReference type="ARBA" id="ARBA00023157"/>
    </source>
</evidence>
<dbReference type="InterPro" id="IPR036056">
    <property type="entry name" value="Fibrinogen-like_C"/>
</dbReference>
<evidence type="ECO:0000256" key="2">
    <source>
        <dbReference type="SAM" id="SignalP"/>
    </source>
</evidence>
<keyword evidence="2" id="KW-0732">Signal</keyword>
<dbReference type="InterPro" id="IPR050373">
    <property type="entry name" value="Fibrinogen_C-term_domain"/>
</dbReference>
<dbReference type="Pfam" id="PF00147">
    <property type="entry name" value="Fibrinogen_C"/>
    <property type="match status" value="1"/>
</dbReference>
<gene>
    <name evidence="4" type="ORF">RRG08_015662</name>
</gene>
<dbReference type="Gene3D" id="3.90.215.10">
    <property type="entry name" value="Gamma Fibrinogen, chain A, domain 1"/>
    <property type="match status" value="1"/>
</dbReference>
<name>A0AAE1CRJ2_9GAST</name>
<evidence type="ECO:0000313" key="5">
    <source>
        <dbReference type="Proteomes" id="UP001283361"/>
    </source>
</evidence>
<dbReference type="EMBL" id="JAWDGP010007128">
    <property type="protein sequence ID" value="KAK3729639.1"/>
    <property type="molecule type" value="Genomic_DNA"/>
</dbReference>
<sequence>MDRRLCVISALCLLVSCQGLELSLNRQSSALPGDRKFCGVLTCEETNIIPQNDTTDQDQDKSVGLFKTIDSMSMFKTASADSKTNTKNKQDVLFGSVSSQNPSLTRVTNGRIVSGLLEAGRATMRVKLVKQEDCEAEFTCQVRGLDTQGKEIVSSTHLVQHSSPTSDQVDSRRIISANSNSLQLLGSLQQLVTQSINSLELSLEDKIGQLQNRMEDRILELQKEVADRSGAFENRVEDKIGDFHNDFRSVSDSLERRLEDRLYSFENRMEDKIDNNSNLNKLIQLDSKVSAELAQFRIEAKADMKDSLDVMRQKLQGEQRKALRDVSENFEMDLNKTYDLLHSMDSDFDLLKAYGQRNLETVENQTETIREMLTSADLTSRCLLSDTTDLHKPQTCYSGMRDTMNETYPRYAIMTDDTLHKEILCDTKTLGGGWIVIQRRASADQNFFRTWEDYKNGFGDPSGNFWLGNDAIHNLTYKYPHELRIDMKINDQDVFAEYTTFRIEAESDNYRLRLGSYYGTVGEKPGYGLSYSNNSPFSTFDKDNDDDSSTNCAIKNHGAWWYKSCHESNLNGLWGVRELRGVHWDTGPENTYPTFSEMKVRRI</sequence>
<keyword evidence="5" id="KW-1185">Reference proteome</keyword>
<dbReference type="PANTHER" id="PTHR19143:SF444">
    <property type="entry name" value="PROTEIN SCABROUS"/>
    <property type="match status" value="1"/>
</dbReference>
<dbReference type="InterPro" id="IPR014716">
    <property type="entry name" value="Fibrinogen_a/b/g_C_1"/>
</dbReference>
<dbReference type="PROSITE" id="PS51257">
    <property type="entry name" value="PROKAR_LIPOPROTEIN"/>
    <property type="match status" value="1"/>
</dbReference>
<proteinExistence type="predicted"/>